<protein>
    <recommendedName>
        <fullName evidence="4">Type II secretion system protein GspC N-terminal domain-containing protein</fullName>
    </recommendedName>
</protein>
<keyword evidence="1" id="KW-0472">Membrane</keyword>
<evidence type="ECO:0000313" key="2">
    <source>
        <dbReference type="EMBL" id="TJY66446.1"/>
    </source>
</evidence>
<keyword evidence="1" id="KW-0812">Transmembrane</keyword>
<dbReference type="Proteomes" id="UP000309872">
    <property type="component" value="Unassembled WGS sequence"/>
</dbReference>
<evidence type="ECO:0008006" key="4">
    <source>
        <dbReference type="Google" id="ProtNLM"/>
    </source>
</evidence>
<accession>A0A4U0H4F3</accession>
<feature type="transmembrane region" description="Helical" evidence="1">
    <location>
        <begin position="6"/>
        <end position="26"/>
    </location>
</feature>
<keyword evidence="3" id="KW-1185">Reference proteome</keyword>
<dbReference type="AlphaFoldDB" id="A0A4U0H4F3"/>
<dbReference type="RefSeq" id="WP_136819797.1">
    <property type="nucleotide sequence ID" value="NZ_BMJX01000002.1"/>
</dbReference>
<proteinExistence type="predicted"/>
<evidence type="ECO:0000256" key="1">
    <source>
        <dbReference type="SAM" id="Phobius"/>
    </source>
</evidence>
<evidence type="ECO:0000313" key="3">
    <source>
        <dbReference type="Proteomes" id="UP000309872"/>
    </source>
</evidence>
<name>A0A4U0H4F3_9SPHI</name>
<keyword evidence="1" id="KW-1133">Transmembrane helix</keyword>
<gene>
    <name evidence="2" type="ORF">FAZ19_05860</name>
</gene>
<dbReference type="EMBL" id="SUKA01000002">
    <property type="protein sequence ID" value="TJY66446.1"/>
    <property type="molecule type" value="Genomic_DNA"/>
</dbReference>
<sequence>MNNKALVYILLAVVVGVWGYVIYRVFSAVSGDEEQIITSSRPISIAPQDLEYYTIKDSASLLLSYRDPIYNSTDVLDEEILETETIDPYTSDPYAVYVEPEPQIDISYQGFIENESNKKRIAMVTIAGQQYMMAKGDRQQEITVRNIQADRIIITHKNETKTIFK</sequence>
<organism evidence="2 3">
    <name type="scientific">Sphingobacterium alkalisoli</name>
    <dbReference type="NCBI Taxonomy" id="1874115"/>
    <lineage>
        <taxon>Bacteria</taxon>
        <taxon>Pseudomonadati</taxon>
        <taxon>Bacteroidota</taxon>
        <taxon>Sphingobacteriia</taxon>
        <taxon>Sphingobacteriales</taxon>
        <taxon>Sphingobacteriaceae</taxon>
        <taxon>Sphingobacterium</taxon>
    </lineage>
</organism>
<comment type="caution">
    <text evidence="2">The sequence shown here is derived from an EMBL/GenBank/DDBJ whole genome shotgun (WGS) entry which is preliminary data.</text>
</comment>
<dbReference type="OrthoDB" id="676730at2"/>
<reference evidence="2 3" key="1">
    <citation type="submission" date="2019-04" db="EMBL/GenBank/DDBJ databases">
        <title>Sphingobacterium olei sp. nov., isolated from oil-contaminated soil.</title>
        <authorList>
            <person name="Liu B."/>
        </authorList>
    </citation>
    <scope>NUCLEOTIDE SEQUENCE [LARGE SCALE GENOMIC DNA]</scope>
    <source>
        <strain evidence="2 3">Y3L14</strain>
    </source>
</reference>